<evidence type="ECO:0000256" key="3">
    <source>
        <dbReference type="ARBA" id="ARBA00022692"/>
    </source>
</evidence>
<evidence type="ECO:0000256" key="5">
    <source>
        <dbReference type="ARBA" id="ARBA00022989"/>
    </source>
</evidence>
<feature type="signal peptide" evidence="11">
    <location>
        <begin position="1"/>
        <end position="25"/>
    </location>
</feature>
<evidence type="ECO:0000313" key="17">
    <source>
        <dbReference type="Proteomes" id="UP000285624"/>
    </source>
</evidence>
<evidence type="ECO:0000313" key="18">
    <source>
        <dbReference type="Proteomes" id="UP000285883"/>
    </source>
</evidence>
<feature type="domain" description="GH16" evidence="12">
    <location>
        <begin position="36"/>
        <end position="493"/>
    </location>
</feature>
<dbReference type="EMBL" id="JPWU03000151">
    <property type="protein sequence ID" value="KAG2524559.1"/>
    <property type="molecule type" value="Genomic_DNA"/>
</dbReference>
<comment type="subcellular location">
    <subcellularLocation>
        <location evidence="1">Membrane</location>
        <topology evidence="1">Single-pass type II membrane protein</topology>
    </subcellularLocation>
</comment>
<keyword evidence="7" id="KW-0325">Glycoprotein</keyword>
<dbReference type="InterPro" id="IPR000757">
    <property type="entry name" value="Beta-glucanase-like"/>
</dbReference>
<evidence type="ECO:0000256" key="10">
    <source>
        <dbReference type="SAM" id="Phobius"/>
    </source>
</evidence>
<dbReference type="PANTHER" id="PTHR31361">
    <property type="entry name" value="BETA-GLUCAN SYNTHESIS-ASSOCIATED PROTEIN KRE6-RELATED"/>
    <property type="match status" value="1"/>
</dbReference>
<dbReference type="AlphaFoldDB" id="A0A3R7IMX5"/>
<evidence type="ECO:0000256" key="9">
    <source>
        <dbReference type="SAM" id="MobiDB-lite"/>
    </source>
</evidence>
<dbReference type="GO" id="GO:0005886">
    <property type="term" value="C:plasma membrane"/>
    <property type="evidence" value="ECO:0007669"/>
    <property type="project" value="TreeGrafter"/>
</dbReference>
<reference evidence="13" key="1">
    <citation type="journal article" date="2015" name="Genom Data">
        <title>Genome sequences of six Phytophthora species associated with forests in New Zealand.</title>
        <authorList>
            <person name="Studholme D.J."/>
            <person name="McDougal R.L."/>
            <person name="Sambles C."/>
            <person name="Hansen E."/>
            <person name="Hardy G."/>
            <person name="Grant M."/>
            <person name="Ganley R.J."/>
            <person name="Williams N.M."/>
        </authorList>
    </citation>
    <scope>NUCLEOTIDE SEQUENCE</scope>
    <source>
        <strain evidence="13">NZFS 2646</strain>
        <strain evidence="14">NZFS 3630</strain>
    </source>
</reference>
<protein>
    <recommendedName>
        <fullName evidence="12">GH16 domain-containing protein</fullName>
    </recommendedName>
</protein>
<dbReference type="STRING" id="325452.A0A3R7IMX5"/>
<keyword evidence="3 10" id="KW-0812">Transmembrane</keyword>
<dbReference type="PANTHER" id="PTHR31361:SF1">
    <property type="entry name" value="BETA-GLUCAN SYNTHESIS-ASSOCIATED PROTEIN KRE6-RELATED"/>
    <property type="match status" value="1"/>
</dbReference>
<evidence type="ECO:0000313" key="16">
    <source>
        <dbReference type="EMBL" id="RLN80784.1"/>
    </source>
</evidence>
<comment type="caution">
    <text evidence="15">The sequence shown here is derived from an EMBL/GenBank/DDBJ whole genome shotgun (WGS) entry which is preliminary data.</text>
</comment>
<dbReference type="FunFam" id="2.60.120.200:FF:000157">
    <property type="entry name" value="Beta-glucan synthesis-associated protein SKN1"/>
    <property type="match status" value="1"/>
</dbReference>
<dbReference type="EMBL" id="MBDN02000098">
    <property type="protein sequence ID" value="RLN80784.1"/>
    <property type="molecule type" value="Genomic_DNA"/>
</dbReference>
<keyword evidence="4" id="KW-0735">Signal-anchor</keyword>
<keyword evidence="6 10" id="KW-0472">Membrane</keyword>
<dbReference type="Gene3D" id="2.60.120.200">
    <property type="match status" value="1"/>
</dbReference>
<evidence type="ECO:0000256" key="11">
    <source>
        <dbReference type="SAM" id="SignalP"/>
    </source>
</evidence>
<dbReference type="Proteomes" id="UP000285624">
    <property type="component" value="Unassembled WGS sequence"/>
</dbReference>
<evidence type="ECO:0000313" key="14">
    <source>
        <dbReference type="EMBL" id="KAG2524559.1"/>
    </source>
</evidence>
<dbReference type="PROSITE" id="PS51762">
    <property type="entry name" value="GH16_2"/>
    <property type="match status" value="1"/>
</dbReference>
<dbReference type="InterPro" id="IPR013320">
    <property type="entry name" value="ConA-like_dom_sf"/>
</dbReference>
<dbReference type="Proteomes" id="UP000785171">
    <property type="component" value="Unassembled WGS sequence"/>
</dbReference>
<evidence type="ECO:0000256" key="8">
    <source>
        <dbReference type="ARBA" id="ARBA00023316"/>
    </source>
</evidence>
<evidence type="ECO:0000313" key="13">
    <source>
        <dbReference type="EMBL" id="KAG2522939.1"/>
    </source>
</evidence>
<feature type="region of interest" description="Disordered" evidence="9">
    <location>
        <begin position="638"/>
        <end position="666"/>
    </location>
</feature>
<keyword evidence="8" id="KW-0961">Cell wall biogenesis/degradation</keyword>
<evidence type="ECO:0000256" key="4">
    <source>
        <dbReference type="ARBA" id="ARBA00022968"/>
    </source>
</evidence>
<keyword evidence="17" id="KW-1185">Reference proteome</keyword>
<dbReference type="Proteomes" id="UP000285883">
    <property type="component" value="Unassembled WGS sequence"/>
</dbReference>
<evidence type="ECO:0000256" key="6">
    <source>
        <dbReference type="ARBA" id="ARBA00023136"/>
    </source>
</evidence>
<accession>A0A3R7IMX5</accession>
<organism evidence="15 18">
    <name type="scientific">Phytophthora kernoviae</name>
    <dbReference type="NCBI Taxonomy" id="325452"/>
    <lineage>
        <taxon>Eukaryota</taxon>
        <taxon>Sar</taxon>
        <taxon>Stramenopiles</taxon>
        <taxon>Oomycota</taxon>
        <taxon>Peronosporomycetes</taxon>
        <taxon>Peronosporales</taxon>
        <taxon>Peronosporaceae</taxon>
        <taxon>Phytophthora</taxon>
    </lineage>
</organism>
<name>A0A3R7IMX5_9STRA</name>
<sequence>MVRRNWMHALIGLLVVVTSGSLVYATKKYSTKSGILPWVDPATPSSRQTYETSRGDTWDLVMSDEFNTKGRSFEAGDDHIWTSMEKADGVNSALEIYKHNMTGTKCDGDDCFFYIETDVAETTLSLWNDYLSPAGYQDVTFYYTSGMVQSWNKFCFQGGMIEVRAQLPGAVTNASGNPDVKTGSGSVRASSIDYYPTWPGIWLMGNLGRAIFSASTARMWPFTYNECNDTVFDSQNQRISACNDDPGHGFNANQGRGAPEIDILEGGGTAISSSVQSYKTIAASLEAGVTENACTMKLCPASYDVNADLDFIDNGTVHWGINSNGTCYPKQNAYTGAFLCSAGNTDSECTASSGSTDSSSEFAYQMDAISVDWEVQMAAYTDWLTYQVEWVMGDDGYIRWMLAGEPIFEVTADVLTNPPQDEAQMNPKKIMIEEPLYVIFNVALSSTWGSSPPNAGEGDCYGDGSDATTNAICDSFPMFLKIDYIRVYQDQSSGSTMAVGCDPDTHPTKQWIEDNIDSYVDDDNPWTKVSGKAFCETNNDCTIETNSSSVVTTGTCVSGRCECSATTWTGPRCTVASSSSSDSSSDGLFSSDSYGPPMYVSGVFLGITVLTTFVSVYLSILASRKSEEVLRRDIMARQAKGADRAPSSMGDSVVKPPKDNYSTNFV</sequence>
<feature type="chain" id="PRO_5036092356" description="GH16 domain-containing protein" evidence="11">
    <location>
        <begin position="26"/>
        <end position="666"/>
    </location>
</feature>
<dbReference type="GO" id="GO:0005789">
    <property type="term" value="C:endoplasmic reticulum membrane"/>
    <property type="evidence" value="ECO:0007669"/>
    <property type="project" value="TreeGrafter"/>
</dbReference>
<dbReference type="GO" id="GO:0015926">
    <property type="term" value="F:glucosidase activity"/>
    <property type="evidence" value="ECO:0007669"/>
    <property type="project" value="TreeGrafter"/>
</dbReference>
<comment type="similarity">
    <text evidence="2">Belongs to the SKN1/KRE6 family.</text>
</comment>
<reference evidence="13" key="3">
    <citation type="submission" date="2020-06" db="EMBL/GenBank/DDBJ databases">
        <authorList>
            <person name="Studholme D.J."/>
        </authorList>
    </citation>
    <scope>NUCLEOTIDE SEQUENCE</scope>
    <source>
        <strain evidence="13">NZFS 2646</strain>
        <strain evidence="14">NZFS 3630</strain>
    </source>
</reference>
<reference evidence="17 18" key="2">
    <citation type="submission" date="2018-07" db="EMBL/GenBank/DDBJ databases">
        <title>Genome sequencing of oomycete isolates from Chile give support for New Zealand origin for Phytophthora kernoviae and make available the first Nothophytophthora sp. genome.</title>
        <authorList>
            <person name="Studholme D.J."/>
            <person name="Sanfuentes E."/>
            <person name="Panda P."/>
            <person name="Hill R."/>
            <person name="Sambles C."/>
            <person name="Grant M."/>
            <person name="Williams N.M."/>
            <person name="Mcdougal R.L."/>
        </authorList>
    </citation>
    <scope>NUCLEOTIDE SEQUENCE [LARGE SCALE GENOMIC DNA]</scope>
    <source>
        <strain evidence="15">Chile2</strain>
        <strain evidence="16">Chile4</strain>
    </source>
</reference>
<dbReference type="GO" id="GO:0071555">
    <property type="term" value="P:cell wall organization"/>
    <property type="evidence" value="ECO:0007669"/>
    <property type="project" value="UniProtKB-KW"/>
</dbReference>
<evidence type="ECO:0000256" key="7">
    <source>
        <dbReference type="ARBA" id="ARBA00023180"/>
    </source>
</evidence>
<feature type="transmembrane region" description="Helical" evidence="10">
    <location>
        <begin position="598"/>
        <end position="622"/>
    </location>
</feature>
<proteinExistence type="inferred from homology"/>
<dbReference type="EMBL" id="JPWV03000153">
    <property type="protein sequence ID" value="KAG2522939.1"/>
    <property type="molecule type" value="Genomic_DNA"/>
</dbReference>
<dbReference type="Pfam" id="PF03935">
    <property type="entry name" value="SKN1_KRE6_Sbg1"/>
    <property type="match status" value="2"/>
</dbReference>
<dbReference type="GO" id="GO:0006078">
    <property type="term" value="P:(1-&gt;6)-beta-D-glucan biosynthetic process"/>
    <property type="evidence" value="ECO:0007669"/>
    <property type="project" value="TreeGrafter"/>
</dbReference>
<keyword evidence="5 10" id="KW-1133">Transmembrane helix</keyword>
<gene>
    <name evidence="15" type="ORF">BBI17_002315</name>
    <name evidence="16" type="ORF">BBO99_00004245</name>
    <name evidence="13" type="ORF">JM16_005588</name>
    <name evidence="14" type="ORF">JM18_005324</name>
</gene>
<evidence type="ECO:0000256" key="1">
    <source>
        <dbReference type="ARBA" id="ARBA00004606"/>
    </source>
</evidence>
<dbReference type="SUPFAM" id="SSF49899">
    <property type="entry name" value="Concanavalin A-like lectins/glucanases"/>
    <property type="match status" value="1"/>
</dbReference>
<evidence type="ECO:0000313" key="15">
    <source>
        <dbReference type="EMBL" id="RLN37998.1"/>
    </source>
</evidence>
<evidence type="ECO:0000256" key="2">
    <source>
        <dbReference type="ARBA" id="ARBA00010962"/>
    </source>
</evidence>
<dbReference type="InterPro" id="IPR005629">
    <property type="entry name" value="Skn1/Kre6/Sbg1"/>
</dbReference>
<dbReference type="Proteomes" id="UP000792063">
    <property type="component" value="Unassembled WGS sequence"/>
</dbReference>
<evidence type="ECO:0000259" key="12">
    <source>
        <dbReference type="PROSITE" id="PS51762"/>
    </source>
</evidence>
<keyword evidence="11" id="KW-0732">Signal</keyword>
<dbReference type="EMBL" id="MAYM02000507">
    <property type="protein sequence ID" value="RLN37998.1"/>
    <property type="molecule type" value="Genomic_DNA"/>
</dbReference>